<keyword evidence="12" id="KW-1185">Reference proteome</keyword>
<dbReference type="KEGG" id="ceh:CEW89_10450"/>
<protein>
    <submittedName>
        <fullName evidence="11">Sugar ABC transporter ATP-binding protein</fullName>
    </submittedName>
</protein>
<feature type="domain" description="ABC transporter" evidence="10">
    <location>
        <begin position="6"/>
        <end position="241"/>
    </location>
</feature>
<keyword evidence="3" id="KW-1003">Cell membrane</keyword>
<dbReference type="Proteomes" id="UP000217935">
    <property type="component" value="Chromosome"/>
</dbReference>
<dbReference type="InterPro" id="IPR050107">
    <property type="entry name" value="ABC_carbohydrate_import_ATPase"/>
</dbReference>
<dbReference type="CDD" id="cd03216">
    <property type="entry name" value="ABC_Carb_Monos_I"/>
    <property type="match status" value="1"/>
</dbReference>
<dbReference type="CDD" id="cd03215">
    <property type="entry name" value="ABC_Carb_Monos_II"/>
    <property type="match status" value="1"/>
</dbReference>
<accession>A0A291GD17</accession>
<dbReference type="GO" id="GO:0016887">
    <property type="term" value="F:ATP hydrolysis activity"/>
    <property type="evidence" value="ECO:0007669"/>
    <property type="project" value="InterPro"/>
</dbReference>
<dbReference type="FunFam" id="3.40.50.300:FF:000127">
    <property type="entry name" value="Ribose import ATP-binding protein RbsA"/>
    <property type="match status" value="1"/>
</dbReference>
<dbReference type="AlphaFoldDB" id="A0A291GD17"/>
<dbReference type="InterPro" id="IPR003439">
    <property type="entry name" value="ABC_transporter-like_ATP-bd"/>
</dbReference>
<dbReference type="RefSeq" id="WP_096805868.1">
    <property type="nucleotide sequence ID" value="NZ_CP022196.1"/>
</dbReference>
<evidence type="ECO:0000256" key="9">
    <source>
        <dbReference type="ARBA" id="ARBA00023136"/>
    </source>
</evidence>
<evidence type="ECO:0000259" key="10">
    <source>
        <dbReference type="PROSITE" id="PS50893"/>
    </source>
</evidence>
<dbReference type="EMBL" id="CP022196">
    <property type="protein sequence ID" value="ATG47944.1"/>
    <property type="molecule type" value="Genomic_DNA"/>
</dbReference>
<evidence type="ECO:0000313" key="11">
    <source>
        <dbReference type="EMBL" id="ATG47944.1"/>
    </source>
</evidence>
<evidence type="ECO:0000256" key="8">
    <source>
        <dbReference type="ARBA" id="ARBA00022967"/>
    </source>
</evidence>
<gene>
    <name evidence="11" type="ORF">CEW89_10450</name>
</gene>
<dbReference type="GO" id="GO:0005524">
    <property type="term" value="F:ATP binding"/>
    <property type="evidence" value="ECO:0007669"/>
    <property type="project" value="UniProtKB-KW"/>
</dbReference>
<dbReference type="PANTHER" id="PTHR43790">
    <property type="entry name" value="CARBOHYDRATE TRANSPORT ATP-BINDING PROTEIN MG119-RELATED"/>
    <property type="match status" value="1"/>
</dbReference>
<reference evidence="11 12" key="1">
    <citation type="submission" date="2017-06" db="EMBL/GenBank/DDBJ databases">
        <title>Celeribacter sp. TSPH2 complete genome sequence.</title>
        <authorList>
            <person name="Woo J.-H."/>
            <person name="Kim H.-S."/>
        </authorList>
    </citation>
    <scope>NUCLEOTIDE SEQUENCE [LARGE SCALE GENOMIC DNA]</scope>
    <source>
        <strain evidence="11 12">TSPH2</strain>
    </source>
</reference>
<organism evidence="11 12">
    <name type="scientific">Celeribacter ethanolicus</name>
    <dbReference type="NCBI Taxonomy" id="1758178"/>
    <lineage>
        <taxon>Bacteria</taxon>
        <taxon>Pseudomonadati</taxon>
        <taxon>Pseudomonadota</taxon>
        <taxon>Alphaproteobacteria</taxon>
        <taxon>Rhodobacterales</taxon>
        <taxon>Roseobacteraceae</taxon>
        <taxon>Celeribacter</taxon>
    </lineage>
</organism>
<proteinExistence type="predicted"/>
<dbReference type="SMART" id="SM00382">
    <property type="entry name" value="AAA"/>
    <property type="match status" value="2"/>
</dbReference>
<sequence length="500" mass="54527">MTLPLLTTHNLTKTYPGVRALDGVDFDLMAGEVHVLFGENGAGKSTLISMLAGANTPSEGKIYLENREVAFDSVARAKAHGVFTVFQEFSLIPTLTVAENMFLGQEPRTGLLVDHAEMRRRAQEIFDTLGFPISPTAQVSSLSRAQQQMLEISKAFHGDPKVLILDEPTASLTDREVDHLFHFIERQKAKGVGIIYISHRMQEFKRIADRITVLRDGAKIGTVEMAGTDEAALVEMMTGRAIAEIYPTIATEPGEVVLEVQNLATSSVAPSSLTLRRGEVLGVAGLVGCGKSRFFRAMMGLGPRRSGTVALKSQDITGRPTREIIRSGLYYLSPDRKHEGLDLAKTSDENLALNVVTSGAPVKRGWIDWRKVRDTVAGIATRVELPDAYRARRVSQLSGGNQQKVLFGKAFGQEADVYIFDEPTVGVDMGTRAALYLKIKALAEAGKAVVVISSDLPEAINLSHRILVFANGQVSAELPRAEASEDTVLKYFFTESEPVQ</sequence>
<keyword evidence="9" id="KW-0472">Membrane</keyword>
<comment type="subcellular location">
    <subcellularLocation>
        <location evidence="1">Cell membrane</location>
        <topology evidence="1">Peripheral membrane protein</topology>
    </subcellularLocation>
</comment>
<dbReference type="STRING" id="1758178.GCA_001550095_03876"/>
<evidence type="ECO:0000256" key="3">
    <source>
        <dbReference type="ARBA" id="ARBA00022475"/>
    </source>
</evidence>
<dbReference type="InterPro" id="IPR027417">
    <property type="entry name" value="P-loop_NTPase"/>
</dbReference>
<dbReference type="InterPro" id="IPR003593">
    <property type="entry name" value="AAA+_ATPase"/>
</dbReference>
<dbReference type="InterPro" id="IPR017871">
    <property type="entry name" value="ABC_transporter-like_CS"/>
</dbReference>
<keyword evidence="7 11" id="KW-0067">ATP-binding</keyword>
<evidence type="ECO:0000256" key="6">
    <source>
        <dbReference type="ARBA" id="ARBA00022741"/>
    </source>
</evidence>
<keyword evidence="4" id="KW-0762">Sugar transport</keyword>
<keyword evidence="5" id="KW-0677">Repeat</keyword>
<dbReference type="Gene3D" id="3.40.50.300">
    <property type="entry name" value="P-loop containing nucleotide triphosphate hydrolases"/>
    <property type="match status" value="2"/>
</dbReference>
<evidence type="ECO:0000256" key="4">
    <source>
        <dbReference type="ARBA" id="ARBA00022597"/>
    </source>
</evidence>
<dbReference type="Pfam" id="PF00005">
    <property type="entry name" value="ABC_tran"/>
    <property type="match status" value="2"/>
</dbReference>
<evidence type="ECO:0000256" key="2">
    <source>
        <dbReference type="ARBA" id="ARBA00022448"/>
    </source>
</evidence>
<name>A0A291GD17_9RHOB</name>
<dbReference type="SUPFAM" id="SSF52540">
    <property type="entry name" value="P-loop containing nucleoside triphosphate hydrolases"/>
    <property type="match status" value="2"/>
</dbReference>
<dbReference type="PROSITE" id="PS50893">
    <property type="entry name" value="ABC_TRANSPORTER_2"/>
    <property type="match status" value="2"/>
</dbReference>
<dbReference type="GO" id="GO:0005886">
    <property type="term" value="C:plasma membrane"/>
    <property type="evidence" value="ECO:0007669"/>
    <property type="project" value="UniProtKB-SubCell"/>
</dbReference>
<keyword evidence="2" id="KW-0813">Transport</keyword>
<dbReference type="PANTHER" id="PTHR43790:SF9">
    <property type="entry name" value="GALACTOFURANOSE TRANSPORTER ATP-BINDING PROTEIN YTFR"/>
    <property type="match status" value="1"/>
</dbReference>
<evidence type="ECO:0000256" key="1">
    <source>
        <dbReference type="ARBA" id="ARBA00004202"/>
    </source>
</evidence>
<keyword evidence="6" id="KW-0547">Nucleotide-binding</keyword>
<evidence type="ECO:0000256" key="7">
    <source>
        <dbReference type="ARBA" id="ARBA00022840"/>
    </source>
</evidence>
<evidence type="ECO:0000256" key="5">
    <source>
        <dbReference type="ARBA" id="ARBA00022737"/>
    </source>
</evidence>
<dbReference type="OrthoDB" id="9805029at2"/>
<evidence type="ECO:0000313" key="12">
    <source>
        <dbReference type="Proteomes" id="UP000217935"/>
    </source>
</evidence>
<feature type="domain" description="ABC transporter" evidence="10">
    <location>
        <begin position="251"/>
        <end position="496"/>
    </location>
</feature>
<keyword evidence="8" id="KW-1278">Translocase</keyword>
<dbReference type="PROSITE" id="PS00211">
    <property type="entry name" value="ABC_TRANSPORTER_1"/>
    <property type="match status" value="1"/>
</dbReference>